<protein>
    <submittedName>
        <fullName evidence="2">Uncharacterized protein</fullName>
    </submittedName>
</protein>
<gene>
    <name evidence="2" type="ORF">SODALDRAFT_347552</name>
</gene>
<name>A0A3N2Q777_SODAK</name>
<feature type="compositionally biased region" description="Polar residues" evidence="1">
    <location>
        <begin position="7"/>
        <end position="27"/>
    </location>
</feature>
<dbReference type="AlphaFoldDB" id="A0A3N2Q777"/>
<feature type="region of interest" description="Disordered" evidence="1">
    <location>
        <begin position="103"/>
        <end position="149"/>
    </location>
</feature>
<keyword evidence="3" id="KW-1185">Reference proteome</keyword>
<dbReference type="EMBL" id="ML119051">
    <property type="protein sequence ID" value="ROT42624.1"/>
    <property type="molecule type" value="Genomic_DNA"/>
</dbReference>
<sequence length="241" mass="27003">MEKKSRSSVFLNNSTAMPFQERSSSPNLRPRRCSDESDLQAAAASLGCYPAAPVNGIHPPFRLSPGGPIVPIADMQELPDWLHWTHDESLEFVRNFFGPREQTTVIGPRRATTPRSKAGYRKHRKTKKTAKLEREENSGHDDDDNSDSDWCRLDLRDVASSVQSELEPGSNASSPALSPGKHTNEREERECVIQKLEEHIKTLKRVHESGTMSPMAKKAMWKTYVGQVNALVAETKMPVPE</sequence>
<accession>A0A3N2Q777</accession>
<evidence type="ECO:0000313" key="2">
    <source>
        <dbReference type="EMBL" id="ROT42624.1"/>
    </source>
</evidence>
<dbReference type="GeneID" id="39581789"/>
<feature type="compositionally biased region" description="Basic residues" evidence="1">
    <location>
        <begin position="118"/>
        <end position="129"/>
    </location>
</feature>
<feature type="region of interest" description="Disordered" evidence="1">
    <location>
        <begin position="1"/>
        <end position="34"/>
    </location>
</feature>
<feature type="compositionally biased region" description="Basic and acidic residues" evidence="1">
    <location>
        <begin position="130"/>
        <end position="140"/>
    </location>
</feature>
<feature type="region of interest" description="Disordered" evidence="1">
    <location>
        <begin position="161"/>
        <end position="188"/>
    </location>
</feature>
<reference evidence="2 3" key="1">
    <citation type="journal article" date="2018" name="Mol. Ecol.">
        <title>The obligate alkalophilic soda-lake fungus Sodiomyces alkalinus has shifted to a protein diet.</title>
        <authorList>
            <person name="Grum-Grzhimaylo A.A."/>
            <person name="Falkoski D.L."/>
            <person name="van den Heuvel J."/>
            <person name="Valero-Jimenez C.A."/>
            <person name="Min B."/>
            <person name="Choi I.G."/>
            <person name="Lipzen A."/>
            <person name="Daum C.G."/>
            <person name="Aanen D.K."/>
            <person name="Tsang A."/>
            <person name="Henrissat B."/>
            <person name="Bilanenko E.N."/>
            <person name="de Vries R.P."/>
            <person name="van Kan J.A.L."/>
            <person name="Grigoriev I.V."/>
            <person name="Debets A.J.M."/>
        </authorList>
    </citation>
    <scope>NUCLEOTIDE SEQUENCE [LARGE SCALE GENOMIC DNA]</scope>
    <source>
        <strain evidence="2 3">F11</strain>
    </source>
</reference>
<dbReference type="RefSeq" id="XP_028470430.1">
    <property type="nucleotide sequence ID" value="XM_028613311.1"/>
</dbReference>
<evidence type="ECO:0000256" key="1">
    <source>
        <dbReference type="SAM" id="MobiDB-lite"/>
    </source>
</evidence>
<feature type="compositionally biased region" description="Polar residues" evidence="1">
    <location>
        <begin position="161"/>
        <end position="176"/>
    </location>
</feature>
<evidence type="ECO:0000313" key="3">
    <source>
        <dbReference type="Proteomes" id="UP000272025"/>
    </source>
</evidence>
<proteinExistence type="predicted"/>
<organism evidence="2 3">
    <name type="scientific">Sodiomyces alkalinus (strain CBS 110278 / VKM F-3762 / F11)</name>
    <name type="common">Alkaliphilic filamentous fungus</name>
    <dbReference type="NCBI Taxonomy" id="1314773"/>
    <lineage>
        <taxon>Eukaryota</taxon>
        <taxon>Fungi</taxon>
        <taxon>Dikarya</taxon>
        <taxon>Ascomycota</taxon>
        <taxon>Pezizomycotina</taxon>
        <taxon>Sordariomycetes</taxon>
        <taxon>Hypocreomycetidae</taxon>
        <taxon>Glomerellales</taxon>
        <taxon>Plectosphaerellaceae</taxon>
        <taxon>Sodiomyces</taxon>
    </lineage>
</organism>
<dbReference type="Proteomes" id="UP000272025">
    <property type="component" value="Unassembled WGS sequence"/>
</dbReference>